<dbReference type="BioCyc" id="SPNE170187:G1FZB-1715-MONOMER"/>
<dbReference type="eggNOG" id="ENOG5030N3Q">
    <property type="taxonomic scope" value="Bacteria"/>
</dbReference>
<dbReference type="Proteomes" id="UP000000585">
    <property type="component" value="Chromosome"/>
</dbReference>
<evidence type="ECO:0000313" key="2">
    <source>
        <dbReference type="EMBL" id="AAK75772.1"/>
    </source>
</evidence>
<keyword evidence="1" id="KW-1133">Transmembrane helix</keyword>
<dbReference type="EMBL" id="AE005672">
    <property type="protein sequence ID" value="AAK75772.1"/>
    <property type="molecule type" value="Genomic_DNA"/>
</dbReference>
<evidence type="ECO:0000313" key="3">
    <source>
        <dbReference type="Proteomes" id="UP000000585"/>
    </source>
</evidence>
<sequence>MIFKAFKTKKQRKRQVELLLTVFFDSFLIDLFLHLFGIVPFKLDKILIVSLIIFPIISTSIYAYEKLFEKVFDKD</sequence>
<feature type="transmembrane region" description="Helical" evidence="1">
    <location>
        <begin position="20"/>
        <end position="40"/>
    </location>
</feature>
<keyword evidence="3" id="KW-1185">Reference proteome</keyword>
<organism evidence="2 3">
    <name type="scientific">Streptococcus pneumoniae serotype 4 (strain ATCC BAA-334 / TIGR4)</name>
    <dbReference type="NCBI Taxonomy" id="170187"/>
    <lineage>
        <taxon>Bacteria</taxon>
        <taxon>Bacillati</taxon>
        <taxon>Bacillota</taxon>
        <taxon>Bacilli</taxon>
        <taxon>Lactobacillales</taxon>
        <taxon>Streptococcaceae</taxon>
        <taxon>Streptococcus</taxon>
    </lineage>
</organism>
<reference evidence="2 3" key="1">
    <citation type="journal article" date="2001" name="Science">
        <title>Complete genome sequence of a virulent isolate of Streptococcus pneumoniae.</title>
        <authorList>
            <person name="Tettelin H."/>
            <person name="Nelson K.E."/>
            <person name="Paulsen I.T."/>
            <person name="Eisen J.A."/>
            <person name="Read T.D."/>
            <person name="Peterson S."/>
            <person name="Heidelberg J."/>
            <person name="DeBoy R.T."/>
            <person name="Haft D.H."/>
            <person name="Dodson R.J."/>
            <person name="Durkin A.S."/>
            <person name="Gwinn M."/>
            <person name="Kolonay J.F."/>
            <person name="Nelson W.C."/>
            <person name="Peterson J.D."/>
            <person name="Umayam L.A."/>
            <person name="White O."/>
            <person name="Salzberg S.L."/>
            <person name="Lewis M.R."/>
            <person name="Radune D."/>
            <person name="Holtzapple E."/>
            <person name="Khouri H."/>
            <person name="Wolf A.M."/>
            <person name="Utterback T.R."/>
            <person name="Hansen C.L."/>
            <person name="McDonald L.A."/>
            <person name="Feldblyum T.V."/>
            <person name="Angiuoli S."/>
            <person name="Dickinson T."/>
            <person name="Hickey E.K."/>
            <person name="Holt I.E."/>
            <person name="Loftus B.J."/>
            <person name="Yang F."/>
            <person name="Smith H.O."/>
            <person name="Venter J.C."/>
            <person name="Dougherty B.A."/>
            <person name="Morrison D.A."/>
            <person name="Hollingshead S.K."/>
            <person name="Fraser C.M."/>
        </authorList>
    </citation>
    <scope>NUCLEOTIDE SEQUENCE [LARGE SCALE GENOMIC DNA]</scope>
    <source>
        <strain evidence="3">ATCC BAA-334 / TIGR4</strain>
    </source>
</reference>
<keyword evidence="1" id="KW-0472">Membrane</keyword>
<dbReference type="AlphaFoldDB" id="A0A0H2UR42"/>
<name>A0A0H2UR42_STRPN</name>
<evidence type="ECO:0000256" key="1">
    <source>
        <dbReference type="SAM" id="Phobius"/>
    </source>
</evidence>
<proteinExistence type="predicted"/>
<dbReference type="KEGG" id="spn:SP_1694"/>
<dbReference type="EnsemblBacteria" id="AAK75772">
    <property type="protein sequence ID" value="AAK75772"/>
    <property type="gene ID" value="SP_1694"/>
</dbReference>
<feature type="transmembrane region" description="Helical" evidence="1">
    <location>
        <begin position="46"/>
        <end position="64"/>
    </location>
</feature>
<gene>
    <name evidence="2" type="ordered locus">SP_1694</name>
</gene>
<accession>A0A0H2UR42</accession>
<dbReference type="PaxDb" id="170187-SP_1694"/>
<dbReference type="RefSeq" id="WP_000576349.1">
    <property type="nucleotide sequence ID" value="NC_003028.3"/>
</dbReference>
<dbReference type="GeneID" id="45653097"/>
<protein>
    <submittedName>
        <fullName evidence="2">Uncharacterized protein</fullName>
    </submittedName>
</protein>
<keyword evidence="1" id="KW-0812">Transmembrane</keyword>